<evidence type="ECO:0000256" key="19">
    <source>
        <dbReference type="SAM" id="MobiDB-lite"/>
    </source>
</evidence>
<dbReference type="CDD" id="cd00077">
    <property type="entry name" value="HDc"/>
    <property type="match status" value="1"/>
</dbReference>
<gene>
    <name evidence="21" type="ORF">NXF25_015791</name>
</gene>
<comment type="similarity">
    <text evidence="12">Belongs to the MESH1 family.</text>
</comment>
<evidence type="ECO:0000256" key="17">
    <source>
        <dbReference type="ARBA" id="ARBA00079108"/>
    </source>
</evidence>
<dbReference type="GO" id="GO:0051256">
    <property type="term" value="P:mitotic spindle midzone assembly"/>
    <property type="evidence" value="ECO:0007669"/>
    <property type="project" value="TreeGrafter"/>
</dbReference>
<dbReference type="PROSITE" id="PS51831">
    <property type="entry name" value="HD"/>
    <property type="match status" value="1"/>
</dbReference>
<evidence type="ECO:0000313" key="21">
    <source>
        <dbReference type="EMBL" id="KAK9394128.1"/>
    </source>
</evidence>
<sequence length="1508" mass="171316">MSGSETARLLDAADFAARKHSTQRRKDPERTPYINHPIGVAQILAQEGGVTDVAVLQAALLHDTVEDTDATFAEIEQRFGPEVRRLVEELTDNKALPRAERKRLQVERAAGLSAGARLVALADKLYNLRDLQRRTPVGWSEQRVREYFVWAARVADGLRGASRANPEAPRRKCRDRGPPTSGRGAGTMASRDPPDLPDFGLLKRLARDQLVYLLEQLPGKKDLFLEADLMSPLDRIANVSILKQHDVDKLYKLEKKPARSSSDQLCFLLRPRLASVRLVAELVNADKAAGRVRKYKIIFSPQKFYACELVLEEEGIYGDVTWDEWSFSLLPLDNDIISMELPEFFRDYFLEADQRWISTVAQALQLMNSLFGPFTKTYGIGRCAKMVHELWRELAEESEADNMGRKPEIGHIFLIDRDVDYVTALCSQVVYEGLVDDTFRIKCGSVDFGPDVTSSDQSIKVLLNSQDKVFNEIRNEHFSNVFGLLSQKARNLQAQYDRRRGMDIKQMKNFVSQELKGLKQEHRLLSLHIGACESIMKKKTRQDFQELLKTEHALLEGFDVRESISFIEEHIDRQVTPIESLRMLCLLSITENGLSPKDYRSLKTQYLQSYGPEHLLTFHNLKHLGLLTEQVSGETLTAVENKVSKLVTDKAAEKLSDAFSSLARKNNFRAISKKLGLIPCGDGEYDLKVPRDMAYVFSGAYVPLSCKIMEQVLERRNWLGLEEVARLLGGHEFVTGKWLAGSAAPFSAFCFRGKRAPVHHLDDGHHQQCSPAGIHHGDEDVTASRATQRNFPWERKCPASQRTLAQPAQAGPALRSCSRMGERDFHEGEERCRPRAMPATPLPAVTRARPWKTPFAGPRKRPAGGDETQVWRGPGERGRAGGRAGGAGDGPRASELTAPVPLPSLRSELLAGESVACLTQALRHLRGIWEEIGIPEEQRLQRTEVVKRHVQDLLDRMVAEEESLRERLLKSIALCRRELAALCQELQLAPFQEAEEVTILQLEKDLRTRVEVMLKQKRERRQEVRALQERDRELAGLLGRAPYSSIGSGETVPTLAELDRFRRHLASLAAEKENRQAEFIRLKQQVVLCMEELEQQPSTAFEQEVMCQNTDVFCLSLDNLATLKDLLQQLEERRTQKESVCEEMRSRILMLWDWLQVPPEERDAFAPYMEGSRTSIMNALRLEVDRLEELKGQNLQKVVEAIRAELATYWDKCFFGEEQRRSFGPFYEDTFTEELLQQHNNEFVRLKHYYEMHQELFEAIHKWKRSWCLFQELEKKATDPSRFTNRGGNLLKEEKLRAKLQKTLPKLEEELRVRVELWEQEHAQDFLVSGQRFMEHVAEQWRLHHLEKEKERQERQLKKSRQTEEEMLYGSTPTKRRALGITTPGKSRKLNITTTTPNSTIRSALKGSVLNSPGCHTPLSGGKPVRTPAPLVAKTHSKGQTERNKENISQLNRTVLSGGCTLTAPAQHNGSIYSVASTYSAFAHALSEASRSEHPSHVLNSTASNPDG</sequence>
<organism evidence="21 22">
    <name type="scientific">Crotalus adamanteus</name>
    <name type="common">Eastern diamondback rattlesnake</name>
    <dbReference type="NCBI Taxonomy" id="8729"/>
    <lineage>
        <taxon>Eukaryota</taxon>
        <taxon>Metazoa</taxon>
        <taxon>Chordata</taxon>
        <taxon>Craniata</taxon>
        <taxon>Vertebrata</taxon>
        <taxon>Euteleostomi</taxon>
        <taxon>Lepidosauria</taxon>
        <taxon>Squamata</taxon>
        <taxon>Bifurcata</taxon>
        <taxon>Unidentata</taxon>
        <taxon>Episquamata</taxon>
        <taxon>Toxicofera</taxon>
        <taxon>Serpentes</taxon>
        <taxon>Colubroidea</taxon>
        <taxon>Viperidae</taxon>
        <taxon>Crotalinae</taxon>
        <taxon>Crotalus</taxon>
    </lineage>
</organism>
<dbReference type="InterPro" id="IPR043155">
    <property type="entry name" value="VPS33_dom3b"/>
</dbReference>
<dbReference type="PANTHER" id="PTHR19321">
    <property type="entry name" value="PROTEIN REGULATOR OF CYTOKINESIS 1 PRC1-RELATED"/>
    <property type="match status" value="1"/>
</dbReference>
<evidence type="ECO:0000256" key="1">
    <source>
        <dbReference type="ARBA" id="ARBA00001936"/>
    </source>
</evidence>
<evidence type="ECO:0000256" key="6">
    <source>
        <dbReference type="ARBA" id="ARBA00022723"/>
    </source>
</evidence>
<feature type="region of interest" description="Disordered" evidence="19">
    <location>
        <begin position="1349"/>
        <end position="1381"/>
    </location>
</feature>
<dbReference type="GO" id="GO:0016192">
    <property type="term" value="P:vesicle-mediated transport"/>
    <property type="evidence" value="ECO:0007669"/>
    <property type="project" value="InterPro"/>
</dbReference>
<keyword evidence="7" id="KW-0378">Hydrolase</keyword>
<dbReference type="GO" id="GO:0008893">
    <property type="term" value="F:guanosine-3',5'-bis(diphosphate) 3'-diphosphatase activity"/>
    <property type="evidence" value="ECO:0007669"/>
    <property type="project" value="UniProtKB-EC"/>
</dbReference>
<dbReference type="InterPro" id="IPR006674">
    <property type="entry name" value="HD_domain"/>
</dbReference>
<dbReference type="FunFam" id="1.10.3210.10:FF:000012">
    <property type="entry name" value="HD domain containing 3"/>
    <property type="match status" value="1"/>
</dbReference>
<dbReference type="Pfam" id="PF00995">
    <property type="entry name" value="Sec1"/>
    <property type="match status" value="1"/>
</dbReference>
<evidence type="ECO:0000256" key="16">
    <source>
        <dbReference type="ARBA" id="ARBA00047968"/>
    </source>
</evidence>
<dbReference type="EMBL" id="JAOTOJ010000012">
    <property type="protein sequence ID" value="KAK9394128.1"/>
    <property type="molecule type" value="Genomic_DNA"/>
</dbReference>
<evidence type="ECO:0000256" key="18">
    <source>
        <dbReference type="SAM" id="Coils"/>
    </source>
</evidence>
<keyword evidence="22" id="KW-1185">Reference proteome</keyword>
<dbReference type="Proteomes" id="UP001474421">
    <property type="component" value="Unassembled WGS sequence"/>
</dbReference>
<dbReference type="GO" id="GO:0005765">
    <property type="term" value="C:lysosomal membrane"/>
    <property type="evidence" value="ECO:0007669"/>
    <property type="project" value="UniProtKB-SubCell"/>
</dbReference>
<dbReference type="InterPro" id="IPR003607">
    <property type="entry name" value="HD/PDEase_dom"/>
</dbReference>
<dbReference type="GO" id="GO:0015031">
    <property type="term" value="P:protein transport"/>
    <property type="evidence" value="ECO:0007669"/>
    <property type="project" value="UniProtKB-KW"/>
</dbReference>
<dbReference type="Gene3D" id="1.10.3210.10">
    <property type="entry name" value="Hypothetical protein af1432"/>
    <property type="match status" value="1"/>
</dbReference>
<evidence type="ECO:0000256" key="11">
    <source>
        <dbReference type="ARBA" id="ARBA00037781"/>
    </source>
</evidence>
<feature type="compositionally biased region" description="Basic and acidic residues" evidence="19">
    <location>
        <begin position="1349"/>
        <end position="1364"/>
    </location>
</feature>
<reference evidence="21 22" key="1">
    <citation type="journal article" date="2024" name="Proc. Natl. Acad. Sci. U.S.A.">
        <title>The genetic regulatory architecture and epigenomic basis for age-related changes in rattlesnake venom.</title>
        <authorList>
            <person name="Hogan M.P."/>
            <person name="Holding M.L."/>
            <person name="Nystrom G.S."/>
            <person name="Colston T.J."/>
            <person name="Bartlett D.A."/>
            <person name="Mason A.J."/>
            <person name="Ellsworth S.A."/>
            <person name="Rautsaw R.M."/>
            <person name="Lawrence K.C."/>
            <person name="Strickland J.L."/>
            <person name="He B."/>
            <person name="Fraser P."/>
            <person name="Margres M.J."/>
            <person name="Gilbert D.M."/>
            <person name="Gibbs H.L."/>
            <person name="Parkinson C.L."/>
            <person name="Rokyta D.R."/>
        </authorList>
    </citation>
    <scope>NUCLEOTIDE SEQUENCE [LARGE SCALE GENOMIC DNA]</scope>
    <source>
        <strain evidence="21">DRR0105</strain>
    </source>
</reference>
<feature type="coiled-coil region" evidence="18">
    <location>
        <begin position="1058"/>
        <end position="1085"/>
    </location>
</feature>
<dbReference type="Gene3D" id="1.25.40.850">
    <property type="match status" value="1"/>
</dbReference>
<dbReference type="SUPFAM" id="SSF56815">
    <property type="entry name" value="Sec1/munc18-like (SM) proteins"/>
    <property type="match status" value="1"/>
</dbReference>
<evidence type="ECO:0000256" key="15">
    <source>
        <dbReference type="ARBA" id="ARBA00041770"/>
    </source>
</evidence>
<evidence type="ECO:0000256" key="4">
    <source>
        <dbReference type="ARBA" id="ARBA00009884"/>
    </source>
</evidence>
<comment type="similarity">
    <text evidence="4">Belongs to the STXBP/unc-18/SEC1 family.</text>
</comment>
<feature type="compositionally biased region" description="Basic and acidic residues" evidence="19">
    <location>
        <begin position="820"/>
        <end position="833"/>
    </location>
</feature>
<dbReference type="FunFam" id="3.90.830.10:FF:000004">
    <property type="entry name" value="vacuolar protein sorting-associated protein 33B isoform X1"/>
    <property type="match status" value="1"/>
</dbReference>
<evidence type="ECO:0000256" key="10">
    <source>
        <dbReference type="ARBA" id="ARBA00024387"/>
    </source>
</evidence>
<feature type="region of interest" description="Disordered" evidence="19">
    <location>
        <begin position="1"/>
        <end position="33"/>
    </location>
</feature>
<comment type="cofactor">
    <cofactor evidence="1">
        <name>Mn(2+)</name>
        <dbReference type="ChEBI" id="CHEBI:29035"/>
    </cofactor>
</comment>
<dbReference type="InterPro" id="IPR001619">
    <property type="entry name" value="Sec1-like"/>
</dbReference>
<dbReference type="EC" id="3.1.7.2" evidence="10"/>
<evidence type="ECO:0000313" key="22">
    <source>
        <dbReference type="Proteomes" id="UP001474421"/>
    </source>
</evidence>
<dbReference type="Pfam" id="PF03999">
    <property type="entry name" value="MAP65_ASE1"/>
    <property type="match status" value="1"/>
</dbReference>
<keyword evidence="9" id="KW-0464">Manganese</keyword>
<comment type="caution">
    <text evidence="21">The sequence shown here is derived from an EMBL/GenBank/DDBJ whole genome shotgun (WGS) entry which is preliminary data.</text>
</comment>
<keyword evidence="8" id="KW-0653">Protein transport</keyword>
<dbReference type="Gene3D" id="3.40.50.2060">
    <property type="match status" value="1"/>
</dbReference>
<evidence type="ECO:0000256" key="3">
    <source>
        <dbReference type="ARBA" id="ARBA00004630"/>
    </source>
</evidence>
<dbReference type="SUPFAM" id="SSF109604">
    <property type="entry name" value="HD-domain/PDEase-like"/>
    <property type="match status" value="1"/>
</dbReference>
<dbReference type="PANTHER" id="PTHR19321:SF1">
    <property type="entry name" value="PROTEIN REGULATOR OF CYTOKINESIS 1"/>
    <property type="match status" value="1"/>
</dbReference>
<comment type="subcellular location">
    <subcellularLocation>
        <location evidence="2">Late endosome membrane</location>
        <topology evidence="2">Peripheral membrane protein</topology>
        <orientation evidence="2">Cytoplasmic side</orientation>
    </subcellularLocation>
    <subcellularLocation>
        <location evidence="3">Lysosome membrane</location>
        <topology evidence="3">Peripheral membrane protein</topology>
        <orientation evidence="3">Cytoplasmic side</orientation>
    </subcellularLocation>
</comment>
<feature type="compositionally biased region" description="Polar residues" evidence="19">
    <location>
        <begin position="1498"/>
        <end position="1508"/>
    </location>
</feature>
<accession>A0AAW1AX23</accession>
<evidence type="ECO:0000256" key="5">
    <source>
        <dbReference type="ARBA" id="ARBA00022448"/>
    </source>
</evidence>
<dbReference type="Gene3D" id="3.40.50.1910">
    <property type="match status" value="1"/>
</dbReference>
<dbReference type="InterPro" id="IPR036045">
    <property type="entry name" value="Sec1-like_sf"/>
</dbReference>
<feature type="region of interest" description="Disordered" evidence="19">
    <location>
        <begin position="1489"/>
        <end position="1508"/>
    </location>
</feature>
<dbReference type="SMART" id="SM00471">
    <property type="entry name" value="HDc"/>
    <property type="match status" value="1"/>
</dbReference>
<dbReference type="InterPro" id="IPR007145">
    <property type="entry name" value="MAP65_Ase1_PRC1"/>
</dbReference>
<feature type="coiled-coil region" evidence="18">
    <location>
        <begin position="1120"/>
        <end position="1147"/>
    </location>
</feature>
<dbReference type="FunFam" id="1.25.40.850:FF:000001">
    <property type="entry name" value="vacuolar protein sorting-associated protein 33B isoform X1"/>
    <property type="match status" value="1"/>
</dbReference>
<feature type="region of interest" description="Disordered" evidence="19">
    <location>
        <begin position="161"/>
        <end position="193"/>
    </location>
</feature>
<keyword evidence="18" id="KW-0175">Coiled coil</keyword>
<dbReference type="GO" id="GO:0008017">
    <property type="term" value="F:microtubule binding"/>
    <property type="evidence" value="ECO:0007669"/>
    <property type="project" value="InterPro"/>
</dbReference>
<comment type="catalytic activity">
    <reaction evidence="16">
        <text>guanosine 3',5'-bis(diphosphate) + H2O = GDP + diphosphate + H(+)</text>
        <dbReference type="Rhea" id="RHEA:14253"/>
        <dbReference type="ChEBI" id="CHEBI:15377"/>
        <dbReference type="ChEBI" id="CHEBI:15378"/>
        <dbReference type="ChEBI" id="CHEBI:33019"/>
        <dbReference type="ChEBI" id="CHEBI:58189"/>
        <dbReference type="ChEBI" id="CHEBI:77828"/>
        <dbReference type="EC" id="3.1.7.2"/>
    </reaction>
</comment>
<dbReference type="Gene3D" id="3.90.830.10">
    <property type="entry name" value="Syntaxin Binding Protein 1, Chain A, domain 2"/>
    <property type="match status" value="1"/>
</dbReference>
<keyword evidence="5" id="KW-0813">Transport</keyword>
<name>A0AAW1AX23_CROAD</name>
<feature type="region of interest" description="Disordered" evidence="19">
    <location>
        <begin position="789"/>
        <end position="894"/>
    </location>
</feature>
<evidence type="ECO:0000256" key="7">
    <source>
        <dbReference type="ARBA" id="ARBA00022801"/>
    </source>
</evidence>
<proteinExistence type="inferred from homology"/>
<evidence type="ECO:0000256" key="12">
    <source>
        <dbReference type="ARBA" id="ARBA00038354"/>
    </source>
</evidence>
<evidence type="ECO:0000256" key="8">
    <source>
        <dbReference type="ARBA" id="ARBA00022927"/>
    </source>
</evidence>
<evidence type="ECO:0000256" key="14">
    <source>
        <dbReference type="ARBA" id="ARBA00041464"/>
    </source>
</evidence>
<dbReference type="Gene3D" id="1.20.58.1520">
    <property type="match status" value="1"/>
</dbReference>
<evidence type="ECO:0000256" key="13">
    <source>
        <dbReference type="ARBA" id="ARBA00040793"/>
    </source>
</evidence>
<evidence type="ECO:0000256" key="9">
    <source>
        <dbReference type="ARBA" id="ARBA00023211"/>
    </source>
</evidence>
<evidence type="ECO:0000256" key="2">
    <source>
        <dbReference type="ARBA" id="ARBA00004492"/>
    </source>
</evidence>
<feature type="domain" description="HD" evidence="20">
    <location>
        <begin position="33"/>
        <end position="128"/>
    </location>
</feature>
<dbReference type="GO" id="GO:0031902">
    <property type="term" value="C:late endosome membrane"/>
    <property type="evidence" value="ECO:0007669"/>
    <property type="project" value="UniProtKB-SubCell"/>
</dbReference>
<keyword evidence="6" id="KW-0479">Metal-binding</keyword>
<dbReference type="InterPro" id="IPR027482">
    <property type="entry name" value="Sec1-like_dom2"/>
</dbReference>
<comment type="function">
    <text evidence="11">ppGpp hydrolyzing enzyme involved in starvation response.</text>
</comment>
<evidence type="ECO:0000259" key="20">
    <source>
        <dbReference type="PROSITE" id="PS51831"/>
    </source>
</evidence>
<dbReference type="GO" id="GO:0046872">
    <property type="term" value="F:metal ion binding"/>
    <property type="evidence" value="ECO:0007669"/>
    <property type="project" value="UniProtKB-KW"/>
</dbReference>
<protein>
    <recommendedName>
        <fullName evidence="13">Guanosine-3',5'-bis(diphosphate) 3'-pyrophosphohydrolase MESH1</fullName>
        <ecNumber evidence="10">3.1.7.2</ecNumber>
    </recommendedName>
    <alternativeName>
        <fullName evidence="17">HD domain-containing protein 3</fullName>
    </alternativeName>
    <alternativeName>
        <fullName evidence="14">Metazoan SpoT homolog 1</fullName>
    </alternativeName>
    <alternativeName>
        <fullName evidence="15">Penta-phosphate guanosine-3'-pyrophosphohydrolase</fullName>
    </alternativeName>
</protein>
<dbReference type="Pfam" id="PF13328">
    <property type="entry name" value="HD_4"/>
    <property type="match status" value="1"/>
</dbReference>
<dbReference type="InterPro" id="IPR043154">
    <property type="entry name" value="Sec-1-like_dom1"/>
</dbReference>
<dbReference type="InterPro" id="IPR043127">
    <property type="entry name" value="Sec-1-like_dom3a"/>
</dbReference>
<dbReference type="GO" id="GO:1990023">
    <property type="term" value="C:mitotic spindle midzone"/>
    <property type="evidence" value="ECO:0007669"/>
    <property type="project" value="TreeGrafter"/>
</dbReference>